<dbReference type="Gene3D" id="2.20.70.10">
    <property type="match status" value="3"/>
</dbReference>
<dbReference type="InterPro" id="IPR051573">
    <property type="entry name" value="Ankyrin-SOCS_box_domain"/>
</dbReference>
<keyword evidence="2" id="KW-0677">Repeat</keyword>
<protein>
    <recommendedName>
        <fullName evidence="6">WW domain-containing protein</fullName>
    </recommendedName>
</protein>
<dbReference type="Gene3D" id="1.25.40.20">
    <property type="entry name" value="Ankyrin repeat-containing domain"/>
    <property type="match status" value="1"/>
</dbReference>
<evidence type="ECO:0000256" key="1">
    <source>
        <dbReference type="ARBA" id="ARBA00005949"/>
    </source>
</evidence>
<dbReference type="PANTHER" id="PTHR24136">
    <property type="entry name" value="SOWAH (DROSOPHILA) HOMOLOG"/>
    <property type="match status" value="1"/>
</dbReference>
<dbReference type="EMBL" id="LGRX02029050">
    <property type="protein sequence ID" value="KAK3247336.1"/>
    <property type="molecule type" value="Genomic_DNA"/>
</dbReference>
<feature type="domain" description="WW" evidence="6">
    <location>
        <begin position="308"/>
        <end position="342"/>
    </location>
</feature>
<dbReference type="GO" id="GO:0045732">
    <property type="term" value="P:positive regulation of protein catabolic process"/>
    <property type="evidence" value="ECO:0007669"/>
    <property type="project" value="TreeGrafter"/>
</dbReference>
<dbReference type="CDD" id="cd00201">
    <property type="entry name" value="WW"/>
    <property type="match status" value="1"/>
</dbReference>
<dbReference type="PROSITE" id="PS50020">
    <property type="entry name" value="WW_DOMAIN_2"/>
    <property type="match status" value="4"/>
</dbReference>
<feature type="signal peptide" evidence="5">
    <location>
        <begin position="1"/>
        <end position="23"/>
    </location>
</feature>
<dbReference type="PROSITE" id="PS50088">
    <property type="entry name" value="ANK_REPEAT"/>
    <property type="match status" value="1"/>
</dbReference>
<accession>A0AAE0C2L2</accession>
<dbReference type="InterPro" id="IPR002110">
    <property type="entry name" value="Ankyrin_rpt"/>
</dbReference>
<dbReference type="PROSITE" id="PS50297">
    <property type="entry name" value="ANK_REP_REGION"/>
    <property type="match status" value="1"/>
</dbReference>
<feature type="repeat" description="ANK" evidence="4">
    <location>
        <begin position="92"/>
        <end position="124"/>
    </location>
</feature>
<evidence type="ECO:0000313" key="7">
    <source>
        <dbReference type="EMBL" id="KAK3247336.1"/>
    </source>
</evidence>
<dbReference type="SUPFAM" id="SSF51045">
    <property type="entry name" value="WW domain"/>
    <property type="match status" value="2"/>
</dbReference>
<comment type="similarity">
    <text evidence="1">Belongs to the ankyrin SOCS box (ASB) family.</text>
</comment>
<keyword evidence="5" id="KW-0732">Signal</keyword>
<feature type="domain" description="WW" evidence="6">
    <location>
        <begin position="248"/>
        <end position="281"/>
    </location>
</feature>
<dbReference type="InterPro" id="IPR001202">
    <property type="entry name" value="WW_dom"/>
</dbReference>
<organism evidence="7 8">
    <name type="scientific">Cymbomonas tetramitiformis</name>
    <dbReference type="NCBI Taxonomy" id="36881"/>
    <lineage>
        <taxon>Eukaryota</taxon>
        <taxon>Viridiplantae</taxon>
        <taxon>Chlorophyta</taxon>
        <taxon>Pyramimonadophyceae</taxon>
        <taxon>Pyramimonadales</taxon>
        <taxon>Pyramimonadaceae</taxon>
        <taxon>Cymbomonas</taxon>
    </lineage>
</organism>
<keyword evidence="8" id="KW-1185">Reference proteome</keyword>
<dbReference type="InterPro" id="IPR036020">
    <property type="entry name" value="WW_dom_sf"/>
</dbReference>
<dbReference type="SMART" id="SM00248">
    <property type="entry name" value="ANK"/>
    <property type="match status" value="3"/>
</dbReference>
<dbReference type="Pfam" id="PF12796">
    <property type="entry name" value="Ank_2"/>
    <property type="match status" value="1"/>
</dbReference>
<feature type="domain" description="WW" evidence="6">
    <location>
        <begin position="278"/>
        <end position="311"/>
    </location>
</feature>
<feature type="chain" id="PRO_5042208365" description="WW domain-containing protein" evidence="5">
    <location>
        <begin position="24"/>
        <end position="351"/>
    </location>
</feature>
<dbReference type="PROSITE" id="PS01159">
    <property type="entry name" value="WW_DOMAIN_1"/>
    <property type="match status" value="1"/>
</dbReference>
<name>A0AAE0C2L2_9CHLO</name>
<dbReference type="PANTHER" id="PTHR24136:SF15">
    <property type="entry name" value="ANK_REP_REGION DOMAIN-CONTAINING PROTEIN"/>
    <property type="match status" value="1"/>
</dbReference>
<dbReference type="SMART" id="SM00456">
    <property type="entry name" value="WW"/>
    <property type="match status" value="3"/>
</dbReference>
<dbReference type="AlphaFoldDB" id="A0AAE0C2L2"/>
<proteinExistence type="inferred from homology"/>
<dbReference type="Proteomes" id="UP001190700">
    <property type="component" value="Unassembled WGS sequence"/>
</dbReference>
<sequence>MARGIIFSALTVLICCAIVGVEGGRSVRDIAASGNVKDLEELLASGVNPNDDGSEEIGSPTALWEAASRGDEAMTSLLLQFRANTSTANAKTLSTPLHIAIEKGYGKVVRLLLSYGAKVDAEDKQGRTPEHLIKADDGATRLLLDILSTHGPIGLEDPPGTWHLFDDENRGLQYYFNPVTEESRWMKPPSCAWRRLSVEDQPIYVNEITHQTEWVMPPALCWKKIELEGAETFWLNFKTNVTSVRVPAELPADFAQELEAKGSAYWFNEVTGESQWENPAEGTWNELRDDHNRRYWFKPRTGEATYKQPVDAAWSEMRSDEHNRTFYYNEVTEEITWSKPGALGWTSHDEL</sequence>
<evidence type="ECO:0000256" key="4">
    <source>
        <dbReference type="PROSITE-ProRule" id="PRU00023"/>
    </source>
</evidence>
<gene>
    <name evidence="7" type="ORF">CYMTET_43157</name>
</gene>
<evidence type="ECO:0000256" key="2">
    <source>
        <dbReference type="ARBA" id="ARBA00022737"/>
    </source>
</evidence>
<comment type="caution">
    <text evidence="7">The sequence shown here is derived from an EMBL/GenBank/DDBJ whole genome shotgun (WGS) entry which is preliminary data.</text>
</comment>
<keyword evidence="3 4" id="KW-0040">ANK repeat</keyword>
<feature type="domain" description="WW" evidence="6">
    <location>
        <begin position="156"/>
        <end position="190"/>
    </location>
</feature>
<dbReference type="GO" id="GO:0016567">
    <property type="term" value="P:protein ubiquitination"/>
    <property type="evidence" value="ECO:0007669"/>
    <property type="project" value="TreeGrafter"/>
</dbReference>
<evidence type="ECO:0000313" key="8">
    <source>
        <dbReference type="Proteomes" id="UP001190700"/>
    </source>
</evidence>
<reference evidence="7 8" key="1">
    <citation type="journal article" date="2015" name="Genome Biol. Evol.">
        <title>Comparative Genomics of a Bacterivorous Green Alga Reveals Evolutionary Causalities and Consequences of Phago-Mixotrophic Mode of Nutrition.</title>
        <authorList>
            <person name="Burns J.A."/>
            <person name="Paasch A."/>
            <person name="Narechania A."/>
            <person name="Kim E."/>
        </authorList>
    </citation>
    <scope>NUCLEOTIDE SEQUENCE [LARGE SCALE GENOMIC DNA]</scope>
    <source>
        <strain evidence="7 8">PLY_AMNH</strain>
    </source>
</reference>
<dbReference type="SUPFAM" id="SSF48403">
    <property type="entry name" value="Ankyrin repeat"/>
    <property type="match status" value="1"/>
</dbReference>
<evidence type="ECO:0000259" key="6">
    <source>
        <dbReference type="PROSITE" id="PS50020"/>
    </source>
</evidence>
<evidence type="ECO:0000256" key="3">
    <source>
        <dbReference type="ARBA" id="ARBA00023043"/>
    </source>
</evidence>
<evidence type="ECO:0000256" key="5">
    <source>
        <dbReference type="SAM" id="SignalP"/>
    </source>
</evidence>
<dbReference type="InterPro" id="IPR036770">
    <property type="entry name" value="Ankyrin_rpt-contain_sf"/>
</dbReference>